<feature type="coiled-coil region" evidence="2">
    <location>
        <begin position="189"/>
        <end position="216"/>
    </location>
</feature>
<gene>
    <name evidence="5" type="ORF">GSOID_T00031975001</name>
</gene>
<comment type="similarity">
    <text evidence="1">Belongs to the phospholipase A2 family.</text>
</comment>
<dbReference type="SMART" id="SM00085">
    <property type="entry name" value="PA2c"/>
    <property type="match status" value="1"/>
</dbReference>
<dbReference type="InterPro" id="IPR016090">
    <property type="entry name" value="PLA2-like_dom"/>
</dbReference>
<dbReference type="Gene3D" id="1.20.90.10">
    <property type="entry name" value="Phospholipase A2 domain"/>
    <property type="match status" value="1"/>
</dbReference>
<accession>E4YAP7</accession>
<dbReference type="Proteomes" id="UP000011014">
    <property type="component" value="Unassembled WGS sequence"/>
</dbReference>
<organism evidence="5">
    <name type="scientific">Oikopleura dioica</name>
    <name type="common">Tunicate</name>
    <dbReference type="NCBI Taxonomy" id="34765"/>
    <lineage>
        <taxon>Eukaryota</taxon>
        <taxon>Metazoa</taxon>
        <taxon>Chordata</taxon>
        <taxon>Tunicata</taxon>
        <taxon>Appendicularia</taxon>
        <taxon>Copelata</taxon>
        <taxon>Oikopleuridae</taxon>
        <taxon>Oikopleura</taxon>
    </lineage>
</organism>
<name>E4YAP7_OIKDI</name>
<feature type="chain" id="PRO_5003193727" description="Phospholipase A2-like central domain-containing protein" evidence="3">
    <location>
        <begin position="17"/>
        <end position="479"/>
    </location>
</feature>
<dbReference type="Pfam" id="PF00068">
    <property type="entry name" value="Phospholip_A2_1"/>
    <property type="match status" value="1"/>
</dbReference>
<evidence type="ECO:0000256" key="3">
    <source>
        <dbReference type="SAM" id="SignalP"/>
    </source>
</evidence>
<evidence type="ECO:0000259" key="4">
    <source>
        <dbReference type="SMART" id="SM00085"/>
    </source>
</evidence>
<evidence type="ECO:0000256" key="2">
    <source>
        <dbReference type="SAM" id="Coils"/>
    </source>
</evidence>
<evidence type="ECO:0000256" key="1">
    <source>
        <dbReference type="RuleBase" id="RU003654"/>
    </source>
</evidence>
<dbReference type="InterPro" id="IPR036444">
    <property type="entry name" value="PLipase_A2_dom_sf"/>
</dbReference>
<dbReference type="EMBL" id="FN654363">
    <property type="protein sequence ID" value="CBY32634.1"/>
    <property type="molecule type" value="Genomic_DNA"/>
</dbReference>
<keyword evidence="2" id="KW-0175">Coiled coil</keyword>
<reference evidence="5" key="1">
    <citation type="journal article" date="2010" name="Science">
        <title>Plasticity of animal genome architecture unmasked by rapid evolution of a pelagic tunicate.</title>
        <authorList>
            <person name="Denoeud F."/>
            <person name="Henriet S."/>
            <person name="Mungpakdee S."/>
            <person name="Aury J.M."/>
            <person name="Da Silva C."/>
            <person name="Brinkmann H."/>
            <person name="Mikhaleva J."/>
            <person name="Olsen L.C."/>
            <person name="Jubin C."/>
            <person name="Canestro C."/>
            <person name="Bouquet J.M."/>
            <person name="Danks G."/>
            <person name="Poulain J."/>
            <person name="Campsteijn C."/>
            <person name="Adamski M."/>
            <person name="Cross I."/>
            <person name="Yadetie F."/>
            <person name="Muffato M."/>
            <person name="Louis A."/>
            <person name="Butcher S."/>
            <person name="Tsagkogeorga G."/>
            <person name="Konrad A."/>
            <person name="Singh S."/>
            <person name="Jensen M.F."/>
            <person name="Cong E.H."/>
            <person name="Eikeseth-Otteraa H."/>
            <person name="Noel B."/>
            <person name="Anthouard V."/>
            <person name="Porcel B.M."/>
            <person name="Kachouri-Lafond R."/>
            <person name="Nishino A."/>
            <person name="Ugolini M."/>
            <person name="Chourrout P."/>
            <person name="Nishida H."/>
            <person name="Aasland R."/>
            <person name="Huzurbazar S."/>
            <person name="Westhof E."/>
            <person name="Delsuc F."/>
            <person name="Lehrach H."/>
            <person name="Reinhardt R."/>
            <person name="Weissenbach J."/>
            <person name="Roy S.W."/>
            <person name="Artiguenave F."/>
            <person name="Postlethwait J.H."/>
            <person name="Manak J.R."/>
            <person name="Thompson E.M."/>
            <person name="Jaillon O."/>
            <person name="Du Pasquier L."/>
            <person name="Boudinot P."/>
            <person name="Liberles D.A."/>
            <person name="Volff J.N."/>
            <person name="Philippe H."/>
            <person name="Lenhard B."/>
            <person name="Roest Crollius H."/>
            <person name="Wincker P."/>
            <person name="Chourrout D."/>
        </authorList>
    </citation>
    <scope>NUCLEOTIDE SEQUENCE [LARGE SCALE GENOMIC DNA]</scope>
</reference>
<protein>
    <recommendedName>
        <fullName evidence="4">Phospholipase A2-like central domain-containing protein</fullName>
    </recommendedName>
</protein>
<dbReference type="GO" id="GO:0050482">
    <property type="term" value="P:arachidonate secretion"/>
    <property type="evidence" value="ECO:0007669"/>
    <property type="project" value="InterPro"/>
</dbReference>
<dbReference type="AlphaFoldDB" id="E4YAP7"/>
<evidence type="ECO:0000313" key="5">
    <source>
        <dbReference type="EMBL" id="CBY32634.1"/>
    </source>
</evidence>
<sequence>MKLLPALAGLLATTNASLDMTNLDMPNDDAFAWLEPKTRIRREGDQDDQQVKEFSLQREQLLSEEEAIRQLKKLIKMRLEEDPDSGEIALLKSALKKKKKRADNYWKNKSPTKKQSDEELSTEIARGLMNKFKLKEVDAKLNEEVTLLDNELMQLIEKIKREKGGEGLTFSHEDGHVPKVKGFNRRNLGRKLTEEEQNQREKIRAARRRRKELRRLEQIRRKEWRLAHQNPETGDYDEYGAFPGLAELEAVDKKHFEYAEYQFAVLNAGRMDDFEGIQTLEKYQLLKLMMIYLQPREFQNWNRFSQYGCHCFQSFDTEFWKGKGVPKDDIDKTCRKLGMCYHCIKNDNPDGACDPLMQYDFMGLQDPTTGDRFIECLNEPGSCQRNICECDRQMAMSLSKQTETFNINYDPMWGAFDASASCTEKIGSPPWDQCCGNYPERMPYASSGTRSCCNGKTFEKIFNKCCNDRVVSKGNTCNA</sequence>
<feature type="domain" description="Phospholipase A2-like central" evidence="4">
    <location>
        <begin position="284"/>
        <end position="423"/>
    </location>
</feature>
<dbReference type="GO" id="GO:0006644">
    <property type="term" value="P:phospholipid metabolic process"/>
    <property type="evidence" value="ECO:0007669"/>
    <property type="project" value="InterPro"/>
</dbReference>
<feature type="signal peptide" evidence="3">
    <location>
        <begin position="1"/>
        <end position="16"/>
    </location>
</feature>
<keyword evidence="3" id="KW-0732">Signal</keyword>
<dbReference type="SUPFAM" id="SSF48619">
    <property type="entry name" value="Phospholipase A2, PLA2"/>
    <property type="match status" value="1"/>
</dbReference>
<dbReference type="GO" id="GO:0004623">
    <property type="term" value="F:phospholipase A2 activity"/>
    <property type="evidence" value="ECO:0007669"/>
    <property type="project" value="InterPro"/>
</dbReference>
<proteinExistence type="inferred from homology"/>